<name>A0ABR1U1P5_9PEZI</name>
<keyword evidence="3" id="KW-1185">Reference proteome</keyword>
<evidence type="ECO:0000313" key="2">
    <source>
        <dbReference type="EMBL" id="KAK8052733.1"/>
    </source>
</evidence>
<dbReference type="Proteomes" id="UP001446871">
    <property type="component" value="Unassembled WGS sequence"/>
</dbReference>
<protein>
    <submittedName>
        <fullName evidence="2">Uncharacterized protein</fullName>
    </submittedName>
</protein>
<evidence type="ECO:0000313" key="3">
    <source>
        <dbReference type="Proteomes" id="UP001446871"/>
    </source>
</evidence>
<sequence length="226" mass="24676">MIRHQGAGISNFFYDDLILPKVTLDSAATNQSMNHTFDVPVLRPSLDCTVVPRKDISAQSWEKEIPTGTTDSKTTLGGSSVNVTTTLPPGCVGTNATGQLASEYSTGGQLDWVGVYREIPGLRAETPLAKCPSVGIIFGHRPSERSLDAEDITVLVCSQGVDELRADVTYQRDSLLGILSKDPPLHLVPNTKTYKELYGANNRPQIPAQRRENRPEGPGKFFTHRK</sequence>
<evidence type="ECO:0000256" key="1">
    <source>
        <dbReference type="SAM" id="MobiDB-lite"/>
    </source>
</evidence>
<reference evidence="2 3" key="1">
    <citation type="submission" date="2023-01" db="EMBL/GenBank/DDBJ databases">
        <title>Analysis of 21 Apiospora genomes using comparative genomics revels a genus with tremendous synthesis potential of carbohydrate active enzymes and secondary metabolites.</title>
        <authorList>
            <person name="Sorensen T."/>
        </authorList>
    </citation>
    <scope>NUCLEOTIDE SEQUENCE [LARGE SCALE GENOMIC DNA]</scope>
    <source>
        <strain evidence="2 3">CBS 83171</strain>
    </source>
</reference>
<proteinExistence type="predicted"/>
<gene>
    <name evidence="2" type="ORF">PG996_012034</name>
</gene>
<dbReference type="EMBL" id="JAQQWM010000008">
    <property type="protein sequence ID" value="KAK8052733.1"/>
    <property type="molecule type" value="Genomic_DNA"/>
</dbReference>
<feature type="region of interest" description="Disordered" evidence="1">
    <location>
        <begin position="201"/>
        <end position="226"/>
    </location>
</feature>
<comment type="caution">
    <text evidence="2">The sequence shown here is derived from an EMBL/GenBank/DDBJ whole genome shotgun (WGS) entry which is preliminary data.</text>
</comment>
<organism evidence="2 3">
    <name type="scientific">Apiospora saccharicola</name>
    <dbReference type="NCBI Taxonomy" id="335842"/>
    <lineage>
        <taxon>Eukaryota</taxon>
        <taxon>Fungi</taxon>
        <taxon>Dikarya</taxon>
        <taxon>Ascomycota</taxon>
        <taxon>Pezizomycotina</taxon>
        <taxon>Sordariomycetes</taxon>
        <taxon>Xylariomycetidae</taxon>
        <taxon>Amphisphaeriales</taxon>
        <taxon>Apiosporaceae</taxon>
        <taxon>Apiospora</taxon>
    </lineage>
</organism>
<accession>A0ABR1U1P5</accession>